<sequence length="72" mass="7914">MFPLRHNLTSCGVVRSWIKRSDPETYTEVPCLGCPLRVEYREVLAKRAESRQALGGGSGLGRAERDGQAHSG</sequence>
<feature type="compositionally biased region" description="Basic and acidic residues" evidence="1">
    <location>
        <begin position="62"/>
        <end position="72"/>
    </location>
</feature>
<reference evidence="2 3" key="1">
    <citation type="journal article" date="2013" name="Genome Announc.">
        <title>Draft Genome Sequence for Desulfovibrio africanus Strain PCS.</title>
        <authorList>
            <person name="Brown S.D."/>
            <person name="Utturkar S.M."/>
            <person name="Arkin A.P."/>
            <person name="Deutschbauer A.M."/>
            <person name="Elias D.A."/>
            <person name="Hazen T.C."/>
            <person name="Chakraborty R."/>
        </authorList>
    </citation>
    <scope>NUCLEOTIDE SEQUENCE [LARGE SCALE GENOMIC DNA]</scope>
    <source>
        <strain evidence="2 3">PCS</strain>
    </source>
</reference>
<dbReference type="AlphaFoldDB" id="M5PQH8"/>
<feature type="region of interest" description="Disordered" evidence="1">
    <location>
        <begin position="52"/>
        <end position="72"/>
    </location>
</feature>
<evidence type="ECO:0000256" key="1">
    <source>
        <dbReference type="SAM" id="MobiDB-lite"/>
    </source>
</evidence>
<gene>
    <name evidence="2" type="ORF">PCS_02604</name>
</gene>
<evidence type="ECO:0000313" key="2">
    <source>
        <dbReference type="EMBL" id="EMG36592.1"/>
    </source>
</evidence>
<dbReference type="Proteomes" id="UP000011922">
    <property type="component" value="Unassembled WGS sequence"/>
</dbReference>
<proteinExistence type="predicted"/>
<organism evidence="2 3">
    <name type="scientific">Desulfocurvibacter africanus PCS</name>
    <dbReference type="NCBI Taxonomy" id="1262666"/>
    <lineage>
        <taxon>Bacteria</taxon>
        <taxon>Pseudomonadati</taxon>
        <taxon>Thermodesulfobacteriota</taxon>
        <taxon>Desulfovibrionia</taxon>
        <taxon>Desulfovibrionales</taxon>
        <taxon>Desulfovibrionaceae</taxon>
        <taxon>Desulfocurvibacter</taxon>
    </lineage>
</organism>
<evidence type="ECO:0000313" key="3">
    <source>
        <dbReference type="Proteomes" id="UP000011922"/>
    </source>
</evidence>
<protein>
    <submittedName>
        <fullName evidence="2">Uncharacterized protein</fullName>
    </submittedName>
</protein>
<dbReference type="EMBL" id="AOSV01000029">
    <property type="protein sequence ID" value="EMG36592.1"/>
    <property type="molecule type" value="Genomic_DNA"/>
</dbReference>
<accession>M5PQH8</accession>
<comment type="caution">
    <text evidence="2">The sequence shown here is derived from an EMBL/GenBank/DDBJ whole genome shotgun (WGS) entry which is preliminary data.</text>
</comment>
<name>M5PQH8_DESAF</name>